<dbReference type="Pfam" id="PF08809">
    <property type="entry name" value="DUF1799"/>
    <property type="match status" value="1"/>
</dbReference>
<reference evidence="1" key="1">
    <citation type="submission" date="2018-01" db="EMBL/GenBank/DDBJ databases">
        <authorList>
            <person name="Yu X.-D."/>
        </authorList>
    </citation>
    <scope>NUCLEOTIDE SEQUENCE</scope>
    <source>
        <strain evidence="1">ZX-21</strain>
    </source>
</reference>
<dbReference type="AlphaFoldDB" id="A0A2S4HH87"/>
<organism evidence="1 2">
    <name type="scientific">Zhongshania marina</name>
    <dbReference type="NCBI Taxonomy" id="2304603"/>
    <lineage>
        <taxon>Bacteria</taxon>
        <taxon>Pseudomonadati</taxon>
        <taxon>Pseudomonadota</taxon>
        <taxon>Gammaproteobacteria</taxon>
        <taxon>Cellvibrionales</taxon>
        <taxon>Spongiibacteraceae</taxon>
        <taxon>Zhongshania</taxon>
    </lineage>
</organism>
<evidence type="ECO:0000313" key="2">
    <source>
        <dbReference type="Proteomes" id="UP000237222"/>
    </source>
</evidence>
<gene>
    <name evidence="1" type="ORF">C0068_08190</name>
</gene>
<dbReference type="InterPro" id="IPR014915">
    <property type="entry name" value="Phage_TLS_TfmB"/>
</dbReference>
<name>A0A2S4HH87_9GAMM</name>
<proteinExistence type="predicted"/>
<dbReference type="EMBL" id="PQGG01000019">
    <property type="protein sequence ID" value="POP53061.1"/>
    <property type="molecule type" value="Genomic_DNA"/>
</dbReference>
<evidence type="ECO:0000313" key="1">
    <source>
        <dbReference type="EMBL" id="POP53061.1"/>
    </source>
</evidence>
<protein>
    <submittedName>
        <fullName evidence="1">Uncharacterized protein</fullName>
    </submittedName>
</protein>
<comment type="caution">
    <text evidence="1">The sequence shown here is derived from an EMBL/GenBank/DDBJ whole genome shotgun (WGS) entry which is preliminary data.</text>
</comment>
<accession>A0A2S4HH87</accession>
<dbReference type="Proteomes" id="UP000237222">
    <property type="component" value="Unassembled WGS sequence"/>
</dbReference>
<sequence length="92" mass="10699">MEFIQLPDSALPPKDNDHFELYPENLKAWNVFNACSTQWHVGMAGYTGLDYTAVEAVLRLQRIKPKHHPDIFWRVQCIERGALSEMEKKRNG</sequence>